<keyword evidence="8" id="KW-1185">Reference proteome</keyword>
<dbReference type="Pfam" id="PF00528">
    <property type="entry name" value="BPD_transp_1"/>
    <property type="match status" value="1"/>
</dbReference>
<feature type="transmembrane region" description="Helical" evidence="5">
    <location>
        <begin position="239"/>
        <end position="264"/>
    </location>
</feature>
<evidence type="ECO:0000256" key="3">
    <source>
        <dbReference type="ARBA" id="ARBA00022989"/>
    </source>
</evidence>
<name>A0ABD4Z670_9CREN</name>
<evidence type="ECO:0000256" key="1">
    <source>
        <dbReference type="ARBA" id="ARBA00004141"/>
    </source>
</evidence>
<proteinExistence type="inferred from homology"/>
<comment type="subcellular location">
    <subcellularLocation>
        <location evidence="5">Cell membrane</location>
        <topology evidence="5">Multi-pass membrane protein</topology>
    </subcellularLocation>
    <subcellularLocation>
        <location evidence="1">Membrane</location>
        <topology evidence="1">Multi-pass membrane protein</topology>
    </subcellularLocation>
</comment>
<dbReference type="PROSITE" id="PS50928">
    <property type="entry name" value="ABC_TM1"/>
    <property type="match status" value="1"/>
</dbReference>
<comment type="caution">
    <text evidence="7">The sequence shown here is derived from an EMBL/GenBank/DDBJ whole genome shotgun (WGS) entry which is preliminary data.</text>
</comment>
<evidence type="ECO:0000256" key="2">
    <source>
        <dbReference type="ARBA" id="ARBA00022692"/>
    </source>
</evidence>
<feature type="transmembrane region" description="Helical" evidence="5">
    <location>
        <begin position="107"/>
        <end position="131"/>
    </location>
</feature>
<evidence type="ECO:0000259" key="6">
    <source>
        <dbReference type="PROSITE" id="PS50928"/>
    </source>
</evidence>
<accession>A0ABD4Z670</accession>
<dbReference type="SUPFAM" id="SSF161098">
    <property type="entry name" value="MetI-like"/>
    <property type="match status" value="1"/>
</dbReference>
<evidence type="ECO:0000256" key="5">
    <source>
        <dbReference type="RuleBase" id="RU363032"/>
    </source>
</evidence>
<dbReference type="Gene3D" id="1.10.3720.10">
    <property type="entry name" value="MetI-like"/>
    <property type="match status" value="1"/>
</dbReference>
<keyword evidence="2 5" id="KW-0812">Transmembrane</keyword>
<feature type="transmembrane region" description="Helical" evidence="5">
    <location>
        <begin position="72"/>
        <end position="95"/>
    </location>
</feature>
<dbReference type="PANTHER" id="PTHR42729">
    <property type="entry name" value="OLIGO/DIPEPTIDE TRANSPORT, PERMEASE PROTEIN (DPPC-2)"/>
    <property type="match status" value="1"/>
</dbReference>
<comment type="similarity">
    <text evidence="5">Belongs to the binding-protein-dependent transport system permease family.</text>
</comment>
<keyword evidence="3 5" id="KW-1133">Transmembrane helix</keyword>
<dbReference type="PANTHER" id="PTHR42729:SF1">
    <property type="entry name" value="OLIGO_DIPEPTIDE TRANSPORT, PERMEASE PROTEIN (DPPC-2)"/>
    <property type="match status" value="1"/>
</dbReference>
<keyword evidence="5" id="KW-0813">Transport</keyword>
<dbReference type="CDD" id="cd06261">
    <property type="entry name" value="TM_PBP2"/>
    <property type="match status" value="1"/>
</dbReference>
<evidence type="ECO:0000256" key="4">
    <source>
        <dbReference type="ARBA" id="ARBA00023136"/>
    </source>
</evidence>
<protein>
    <submittedName>
        <fullName evidence="7">ABC transporter permease subunit</fullName>
    </submittedName>
</protein>
<feature type="domain" description="ABC transmembrane type-1" evidence="6">
    <location>
        <begin position="73"/>
        <end position="265"/>
    </location>
</feature>
<evidence type="ECO:0000313" key="7">
    <source>
        <dbReference type="EMBL" id="MDK6028497.1"/>
    </source>
</evidence>
<reference evidence="7 8" key="1">
    <citation type="submission" date="2023-05" db="EMBL/GenBank/DDBJ databases">
        <title>A new hyperthermophilic archaea 'Ignisphaera cupida' sp. nov. and description of the family 'Ignisphaeraceae' fam. nov.</title>
        <authorList>
            <person name="Podosokorskaya O.A."/>
            <person name="Elcheninov A.G."/>
            <person name="Klukina A."/>
            <person name="Merkel A.Y."/>
        </authorList>
    </citation>
    <scope>NUCLEOTIDE SEQUENCE [LARGE SCALE GENOMIC DNA]</scope>
    <source>
        <strain evidence="7 8">4213-co</strain>
    </source>
</reference>
<dbReference type="RefSeq" id="WP_285273480.1">
    <property type="nucleotide sequence ID" value="NZ_JASNVW010000002.1"/>
</dbReference>
<dbReference type="GO" id="GO:0005886">
    <property type="term" value="C:plasma membrane"/>
    <property type="evidence" value="ECO:0007669"/>
    <property type="project" value="UniProtKB-SubCell"/>
</dbReference>
<feature type="transmembrane region" description="Helical" evidence="5">
    <location>
        <begin position="195"/>
        <end position="219"/>
    </location>
</feature>
<feature type="transmembrane region" description="Helical" evidence="5">
    <location>
        <begin position="137"/>
        <end position="161"/>
    </location>
</feature>
<dbReference type="InterPro" id="IPR000515">
    <property type="entry name" value="MetI-like"/>
</dbReference>
<evidence type="ECO:0000313" key="8">
    <source>
        <dbReference type="Proteomes" id="UP001529235"/>
    </source>
</evidence>
<organism evidence="7 8">
    <name type="scientific">Ignisphaera cupida</name>
    <dbReference type="NCBI Taxonomy" id="3050454"/>
    <lineage>
        <taxon>Archaea</taxon>
        <taxon>Thermoproteota</taxon>
        <taxon>Thermoprotei</taxon>
        <taxon>Desulfurococcales</taxon>
        <taxon>Desulfurococcaceae</taxon>
        <taxon>Ignisphaera</taxon>
    </lineage>
</organism>
<gene>
    <name evidence="7" type="ORF">QPL79_03890</name>
</gene>
<dbReference type="EMBL" id="JASNVW010000002">
    <property type="protein sequence ID" value="MDK6028497.1"/>
    <property type="molecule type" value="Genomic_DNA"/>
</dbReference>
<dbReference type="InterPro" id="IPR035906">
    <property type="entry name" value="MetI-like_sf"/>
</dbReference>
<sequence length="278" mass="31445">MGYRELIRDKVFIVALAVFLFIVLFSIIHLRYFVKTNPGRWYQVPQGLPPSLQYPFGTTLTGQNLFDVIPAALLNSLTIGFVTASVSILITIVLASTTALIRRGISIILTFIDIMSSLPPLPALITLVFAWRDIITLPMIGLILSIFGWAWPSRALVSLLISLKERTFIYTSYLTGAPKYTIVLKDFIPYTLRYLLVNFVNLVLWAIGMETTVAMFGAMKMEVPTIGTTLYWALRYQSFLLGLWWWYTIPTIFLVIVVVTLYIIGIKIDEHIFYGGVA</sequence>
<keyword evidence="4 5" id="KW-0472">Membrane</keyword>
<dbReference type="Proteomes" id="UP001529235">
    <property type="component" value="Unassembled WGS sequence"/>
</dbReference>
<feature type="transmembrane region" description="Helical" evidence="5">
    <location>
        <begin position="12"/>
        <end position="34"/>
    </location>
</feature>
<dbReference type="AlphaFoldDB" id="A0ABD4Z670"/>